<evidence type="ECO:0000256" key="4">
    <source>
        <dbReference type="ARBA" id="ARBA00023212"/>
    </source>
</evidence>
<dbReference type="EMBL" id="JASSZA010000011">
    <property type="protein sequence ID" value="KAK2098658.1"/>
    <property type="molecule type" value="Genomic_DNA"/>
</dbReference>
<dbReference type="InterPro" id="IPR027685">
    <property type="entry name" value="Shroom_fam"/>
</dbReference>
<sequence>MRFPESSVADRRRLFERDGKACSTLSLSGPDLKQFQQSALADYTQGKTDNLNSLREPRLQPRREAKLLLATVAETPQAPRDLSSSFAGGRRLVKRRRRELQVPRELLSEANGGTRGTQRVDENPQGATHLEGARAGKSMSTEDLLERMDSDIRREILPGVLGAQTGVPGSEVLHVSTSSVPRSSSSPATSDKCQDVLLGEDNGFEAESKPPSIMRMQPLLAGSLGGQPAPTRTQSLTHDPVNGTQSLEKKVSSDPQKSSEDIRTEDLAEEIVQDKSLADILDPDSRLKTMMELMEGLFPQDVNLLKENSVKRKAMQRTVSCSGCEGKRNEDKEAVGMLVNCPAYYSMSAPKAKLLNKIKEMPAKVNEE</sequence>
<feature type="domain" description="ASD2" evidence="6">
    <location>
        <begin position="264"/>
        <end position="368"/>
    </location>
</feature>
<evidence type="ECO:0000256" key="2">
    <source>
        <dbReference type="ARBA" id="ARBA00006469"/>
    </source>
</evidence>
<comment type="caution">
    <text evidence="7">The sequence shown here is derived from an EMBL/GenBank/DDBJ whole genome shotgun (WGS) entry which is preliminary data.</text>
</comment>
<evidence type="ECO:0000256" key="1">
    <source>
        <dbReference type="ARBA" id="ARBA00004245"/>
    </source>
</evidence>
<accession>A0ABQ9UNM0</accession>
<keyword evidence="8" id="KW-1185">Reference proteome</keyword>
<dbReference type="Proteomes" id="UP001266305">
    <property type="component" value="Unassembled WGS sequence"/>
</dbReference>
<feature type="compositionally biased region" description="Basic and acidic residues" evidence="5">
    <location>
        <begin position="247"/>
        <end position="262"/>
    </location>
</feature>
<keyword evidence="4" id="KW-0206">Cytoskeleton</keyword>
<proteinExistence type="inferred from homology"/>
<dbReference type="PANTHER" id="PTHR15012:SF33">
    <property type="entry name" value="PROTEIN SHROOM3"/>
    <property type="match status" value="1"/>
</dbReference>
<evidence type="ECO:0000256" key="3">
    <source>
        <dbReference type="ARBA" id="ARBA00022490"/>
    </source>
</evidence>
<dbReference type="Pfam" id="PF08687">
    <property type="entry name" value="ASD2"/>
    <property type="match status" value="1"/>
</dbReference>
<feature type="region of interest" description="Disordered" evidence="5">
    <location>
        <begin position="174"/>
        <end position="194"/>
    </location>
</feature>
<reference evidence="7 8" key="1">
    <citation type="submission" date="2023-05" db="EMBL/GenBank/DDBJ databases">
        <title>B98-5 Cell Line De Novo Hybrid Assembly: An Optical Mapping Approach.</title>
        <authorList>
            <person name="Kananen K."/>
            <person name="Auerbach J.A."/>
            <person name="Kautto E."/>
            <person name="Blachly J.S."/>
        </authorList>
    </citation>
    <scope>NUCLEOTIDE SEQUENCE [LARGE SCALE GENOMIC DNA]</scope>
    <source>
        <strain evidence="7">B95-8</strain>
        <tissue evidence="7">Cell line</tissue>
    </source>
</reference>
<evidence type="ECO:0000313" key="8">
    <source>
        <dbReference type="Proteomes" id="UP001266305"/>
    </source>
</evidence>
<protein>
    <recommendedName>
        <fullName evidence="6">ASD2 domain-containing protein</fullName>
    </recommendedName>
</protein>
<comment type="similarity">
    <text evidence="2">Belongs to the shroom family.</text>
</comment>
<dbReference type="InterPro" id="IPR014799">
    <property type="entry name" value="ASD2_dom"/>
</dbReference>
<evidence type="ECO:0000259" key="6">
    <source>
        <dbReference type="PROSITE" id="PS51307"/>
    </source>
</evidence>
<comment type="subcellular location">
    <subcellularLocation>
        <location evidence="1">Cytoplasm</location>
        <location evidence="1">Cytoskeleton</location>
    </subcellularLocation>
</comment>
<feature type="region of interest" description="Disordered" evidence="5">
    <location>
        <begin position="220"/>
        <end position="262"/>
    </location>
</feature>
<feature type="compositionally biased region" description="Polar residues" evidence="5">
    <location>
        <begin position="230"/>
        <end position="246"/>
    </location>
</feature>
<organism evidence="7 8">
    <name type="scientific">Saguinus oedipus</name>
    <name type="common">Cotton-top tamarin</name>
    <name type="synonym">Oedipomidas oedipus</name>
    <dbReference type="NCBI Taxonomy" id="9490"/>
    <lineage>
        <taxon>Eukaryota</taxon>
        <taxon>Metazoa</taxon>
        <taxon>Chordata</taxon>
        <taxon>Craniata</taxon>
        <taxon>Vertebrata</taxon>
        <taxon>Euteleostomi</taxon>
        <taxon>Mammalia</taxon>
        <taxon>Eutheria</taxon>
        <taxon>Euarchontoglires</taxon>
        <taxon>Primates</taxon>
        <taxon>Haplorrhini</taxon>
        <taxon>Platyrrhini</taxon>
        <taxon>Cebidae</taxon>
        <taxon>Callitrichinae</taxon>
        <taxon>Saguinus</taxon>
    </lineage>
</organism>
<evidence type="ECO:0000256" key="5">
    <source>
        <dbReference type="SAM" id="MobiDB-lite"/>
    </source>
</evidence>
<gene>
    <name evidence="7" type="ORF">P7K49_024109</name>
</gene>
<keyword evidence="3" id="KW-0963">Cytoplasm</keyword>
<feature type="compositionally biased region" description="Low complexity" evidence="5">
    <location>
        <begin position="175"/>
        <end position="190"/>
    </location>
</feature>
<dbReference type="PROSITE" id="PS51307">
    <property type="entry name" value="ASD2"/>
    <property type="match status" value="1"/>
</dbReference>
<evidence type="ECO:0000313" key="7">
    <source>
        <dbReference type="EMBL" id="KAK2098658.1"/>
    </source>
</evidence>
<feature type="region of interest" description="Disordered" evidence="5">
    <location>
        <begin position="108"/>
        <end position="141"/>
    </location>
</feature>
<dbReference type="PANTHER" id="PTHR15012">
    <property type="entry name" value="APICAL PROTEIN/SHROOM-RELATED"/>
    <property type="match status" value="1"/>
</dbReference>
<name>A0ABQ9UNM0_SAGOE</name>